<reference evidence="2" key="1">
    <citation type="journal article" date="2017" name="Nature">
        <title>The sunflower genome provides insights into oil metabolism, flowering and Asterid evolution.</title>
        <authorList>
            <person name="Badouin H."/>
            <person name="Gouzy J."/>
            <person name="Grassa C.J."/>
            <person name="Murat F."/>
            <person name="Staton S.E."/>
            <person name="Cottret L."/>
            <person name="Lelandais-Briere C."/>
            <person name="Owens G.L."/>
            <person name="Carrere S."/>
            <person name="Mayjonade B."/>
            <person name="Legrand L."/>
            <person name="Gill N."/>
            <person name="Kane N.C."/>
            <person name="Bowers J.E."/>
            <person name="Hubner S."/>
            <person name="Bellec A."/>
            <person name="Berard A."/>
            <person name="Berges H."/>
            <person name="Blanchet N."/>
            <person name="Boniface M.C."/>
            <person name="Brunel D."/>
            <person name="Catrice O."/>
            <person name="Chaidir N."/>
            <person name="Claudel C."/>
            <person name="Donnadieu C."/>
            <person name="Faraut T."/>
            <person name="Fievet G."/>
            <person name="Helmstetter N."/>
            <person name="King M."/>
            <person name="Knapp S.J."/>
            <person name="Lai Z."/>
            <person name="Le Paslier M.C."/>
            <person name="Lippi Y."/>
            <person name="Lorenzon L."/>
            <person name="Mandel J.R."/>
            <person name="Marage G."/>
            <person name="Marchand G."/>
            <person name="Marquand E."/>
            <person name="Bret-Mestries E."/>
            <person name="Morien E."/>
            <person name="Nambeesan S."/>
            <person name="Nguyen T."/>
            <person name="Pegot-Espagnet P."/>
            <person name="Pouilly N."/>
            <person name="Raftis F."/>
            <person name="Sallet E."/>
            <person name="Schiex T."/>
            <person name="Thomas J."/>
            <person name="Vandecasteele C."/>
            <person name="Vares D."/>
            <person name="Vear F."/>
            <person name="Vautrin S."/>
            <person name="Crespi M."/>
            <person name="Mangin B."/>
            <person name="Burke J.M."/>
            <person name="Salse J."/>
            <person name="Munos S."/>
            <person name="Vincourt P."/>
            <person name="Rieseberg L.H."/>
            <person name="Langlade N.B."/>
        </authorList>
    </citation>
    <scope>NUCLEOTIDE SEQUENCE [LARGE SCALE GENOMIC DNA]</scope>
    <source>
        <strain evidence="2">cv. SF193</strain>
    </source>
</reference>
<dbReference type="AlphaFoldDB" id="A0A251VMU2"/>
<gene>
    <name evidence="1" type="ORF">HannXRQ_Chr01g0010331</name>
</gene>
<evidence type="ECO:0000313" key="1">
    <source>
        <dbReference type="EMBL" id="OTG36689.1"/>
    </source>
</evidence>
<name>A0A251VMU2_HELAN</name>
<organism evidence="1 2">
    <name type="scientific">Helianthus annuus</name>
    <name type="common">Common sunflower</name>
    <dbReference type="NCBI Taxonomy" id="4232"/>
    <lineage>
        <taxon>Eukaryota</taxon>
        <taxon>Viridiplantae</taxon>
        <taxon>Streptophyta</taxon>
        <taxon>Embryophyta</taxon>
        <taxon>Tracheophyta</taxon>
        <taxon>Spermatophyta</taxon>
        <taxon>Magnoliopsida</taxon>
        <taxon>eudicotyledons</taxon>
        <taxon>Gunneridae</taxon>
        <taxon>Pentapetalae</taxon>
        <taxon>asterids</taxon>
        <taxon>campanulids</taxon>
        <taxon>Asterales</taxon>
        <taxon>Asteraceae</taxon>
        <taxon>Asteroideae</taxon>
        <taxon>Heliantheae alliance</taxon>
        <taxon>Heliantheae</taxon>
        <taxon>Helianthus</taxon>
    </lineage>
</organism>
<dbReference type="Proteomes" id="UP000215914">
    <property type="component" value="Chromosome 1"/>
</dbReference>
<sequence length="113" mass="13229">MYVCTKWINDNVSRIRLNGFMIRIVKGFDEDIHGMRVGLNIIEDEHKHRLVAAVKYSHFIQRVAGGVRNIMIYCWAGGKKKLKTFGVCMLERLKSRTWLSRSSLRKMMKKKKG</sequence>
<accession>A0A251VMU2</accession>
<proteinExistence type="predicted"/>
<evidence type="ECO:0000313" key="2">
    <source>
        <dbReference type="Proteomes" id="UP000215914"/>
    </source>
</evidence>
<keyword evidence="2" id="KW-1185">Reference proteome</keyword>
<protein>
    <submittedName>
        <fullName evidence="1">Uncharacterized protein</fullName>
    </submittedName>
</protein>
<dbReference type="EMBL" id="CM007890">
    <property type="protein sequence ID" value="OTG36689.1"/>
    <property type="molecule type" value="Genomic_DNA"/>
</dbReference>
<dbReference type="InParanoid" id="A0A251VMU2"/>